<evidence type="ECO:0000256" key="2">
    <source>
        <dbReference type="ARBA" id="ARBA00009194"/>
    </source>
</evidence>
<keyword evidence="6" id="KW-0449">Lipoprotein</keyword>
<dbReference type="Proteomes" id="UP000011666">
    <property type="component" value="Unassembled WGS sequence"/>
</dbReference>
<evidence type="ECO:0000256" key="4">
    <source>
        <dbReference type="ARBA" id="ARBA00022729"/>
    </source>
</evidence>
<feature type="compositionally biased region" description="Low complexity" evidence="7">
    <location>
        <begin position="25"/>
        <end position="45"/>
    </location>
</feature>
<keyword evidence="3" id="KW-1003">Cell membrane</keyword>
<protein>
    <recommendedName>
        <fullName evidence="10">Lipoprotein</fullName>
    </recommendedName>
</protein>
<dbReference type="SUPFAM" id="SSF89392">
    <property type="entry name" value="Prokaryotic lipoproteins and lipoprotein localization factors"/>
    <property type="match status" value="1"/>
</dbReference>
<feature type="region of interest" description="Disordered" evidence="7">
    <location>
        <begin position="25"/>
        <end position="48"/>
    </location>
</feature>
<dbReference type="Gene3D" id="2.50.20.20">
    <property type="match status" value="1"/>
</dbReference>
<name>M0QNW6_9ACTN</name>
<comment type="subcellular location">
    <subcellularLocation>
        <location evidence="1">Cell envelope</location>
    </subcellularLocation>
</comment>
<evidence type="ECO:0000256" key="5">
    <source>
        <dbReference type="ARBA" id="ARBA00023139"/>
    </source>
</evidence>
<dbReference type="STRING" id="1223545.GS4_20_01980"/>
<evidence type="ECO:0008006" key="10">
    <source>
        <dbReference type="Google" id="ProtNLM"/>
    </source>
</evidence>
<dbReference type="RefSeq" id="WP_007621873.1">
    <property type="nucleotide sequence ID" value="NZ_BANX01000020.1"/>
</dbReference>
<dbReference type="CDD" id="cd16334">
    <property type="entry name" value="LppX-like"/>
    <property type="match status" value="1"/>
</dbReference>
<gene>
    <name evidence="8" type="ORF">GS4_20_01980</name>
</gene>
<evidence type="ECO:0000313" key="8">
    <source>
        <dbReference type="EMBL" id="GAC69132.1"/>
    </source>
</evidence>
<keyword evidence="4" id="KW-0732">Signal</keyword>
<evidence type="ECO:0000313" key="9">
    <source>
        <dbReference type="Proteomes" id="UP000011666"/>
    </source>
</evidence>
<dbReference type="GO" id="GO:0030313">
    <property type="term" value="C:cell envelope"/>
    <property type="evidence" value="ECO:0007669"/>
    <property type="project" value="UniProtKB-SubCell"/>
</dbReference>
<comment type="similarity">
    <text evidence="2">Belongs to the LppX/LprAFG lipoprotein family.</text>
</comment>
<dbReference type="InterPro" id="IPR029046">
    <property type="entry name" value="LolA/LolB/LppX"/>
</dbReference>
<evidence type="ECO:0000256" key="1">
    <source>
        <dbReference type="ARBA" id="ARBA00004196"/>
    </source>
</evidence>
<sequence>MDRHQRVLTALVSAGVVAGVLAGCSSESTPVGESSSASADRTSAARTDDPKALLDAAANSTAELDSAHLQLAVTGKVPGLKATALDADVAKSPKNAAKGDATVLVGTDEVKAPFVYSDGKLYANVGGAGYLDYGDGKSIYDVTVVLDDKRGLPNILRQMAAASPATPPSAVPDPTSDVDTTAVAAQVPLQALAPILGTVPPEQQKKAVPVTAWIASDSPQRLVRLQVTPAPGAAVTIDLSKWDEPVTVSAPPAVSQPSEKPTEEPEPGQPTREKADG</sequence>
<organism evidence="8 9">
    <name type="scientific">Gordonia soli NBRC 108243</name>
    <dbReference type="NCBI Taxonomy" id="1223545"/>
    <lineage>
        <taxon>Bacteria</taxon>
        <taxon>Bacillati</taxon>
        <taxon>Actinomycetota</taxon>
        <taxon>Actinomycetes</taxon>
        <taxon>Mycobacteriales</taxon>
        <taxon>Gordoniaceae</taxon>
        <taxon>Gordonia</taxon>
    </lineage>
</organism>
<keyword evidence="5" id="KW-0564">Palmitate</keyword>
<keyword evidence="9" id="KW-1185">Reference proteome</keyword>
<dbReference type="eggNOG" id="ENOG50338Y0">
    <property type="taxonomic scope" value="Bacteria"/>
</dbReference>
<evidence type="ECO:0000256" key="3">
    <source>
        <dbReference type="ARBA" id="ARBA00022475"/>
    </source>
</evidence>
<evidence type="ECO:0000256" key="6">
    <source>
        <dbReference type="ARBA" id="ARBA00023288"/>
    </source>
</evidence>
<feature type="region of interest" description="Disordered" evidence="7">
    <location>
        <begin position="242"/>
        <end position="277"/>
    </location>
</feature>
<keyword evidence="3" id="KW-0472">Membrane</keyword>
<proteinExistence type="inferred from homology"/>
<dbReference type="AlphaFoldDB" id="M0QNW6"/>
<comment type="caution">
    <text evidence="8">The sequence shown here is derived from an EMBL/GenBank/DDBJ whole genome shotgun (WGS) entry which is preliminary data.</text>
</comment>
<dbReference type="PROSITE" id="PS51257">
    <property type="entry name" value="PROKAR_LIPOPROTEIN"/>
    <property type="match status" value="1"/>
</dbReference>
<reference evidence="8 9" key="1">
    <citation type="submission" date="2013-01" db="EMBL/GenBank/DDBJ databases">
        <title>Whole genome shotgun sequence of Gordonia soli NBRC 108243.</title>
        <authorList>
            <person name="Isaki-Nakamura S."/>
            <person name="Hosoyama A."/>
            <person name="Tsuchikane K."/>
            <person name="Ando Y."/>
            <person name="Baba S."/>
            <person name="Ohji S."/>
            <person name="Hamada M."/>
            <person name="Tamura T."/>
            <person name="Yamazoe A."/>
            <person name="Yamazaki S."/>
            <person name="Fujita N."/>
        </authorList>
    </citation>
    <scope>NUCLEOTIDE SEQUENCE [LARGE SCALE GENOMIC DNA]</scope>
    <source>
        <strain evidence="8 9">NBRC 108243</strain>
    </source>
</reference>
<dbReference type="InterPro" id="IPR009830">
    <property type="entry name" value="LppX/LprAFG"/>
</dbReference>
<dbReference type="Pfam" id="PF07161">
    <property type="entry name" value="LppX_LprAFG"/>
    <property type="match status" value="1"/>
</dbReference>
<dbReference type="EMBL" id="BANX01000020">
    <property type="protein sequence ID" value="GAC69132.1"/>
    <property type="molecule type" value="Genomic_DNA"/>
</dbReference>
<evidence type="ECO:0000256" key="7">
    <source>
        <dbReference type="SAM" id="MobiDB-lite"/>
    </source>
</evidence>
<accession>M0QNW6</accession>